<feature type="transmembrane region" description="Helical" evidence="13">
    <location>
        <begin position="188"/>
        <end position="209"/>
    </location>
</feature>
<keyword evidence="4 13" id="KW-1133">Transmembrane helix</keyword>
<evidence type="ECO:0000256" key="1">
    <source>
        <dbReference type="ARBA" id="ARBA00004651"/>
    </source>
</evidence>
<dbReference type="Proteomes" id="UP000694863">
    <property type="component" value="Unplaced"/>
</dbReference>
<evidence type="ECO:0000256" key="10">
    <source>
        <dbReference type="ARBA" id="ARBA00023224"/>
    </source>
</evidence>
<dbReference type="InterPro" id="IPR017452">
    <property type="entry name" value="GPCR_Rhodpsn_7TM"/>
</dbReference>
<evidence type="ECO:0000256" key="8">
    <source>
        <dbReference type="ARBA" id="ARBA00023170"/>
    </source>
</evidence>
<protein>
    <submittedName>
        <fullName evidence="16">Probable G-protein coupled receptor 132</fullName>
    </submittedName>
</protein>
<evidence type="ECO:0000256" key="11">
    <source>
        <dbReference type="RuleBase" id="RU000688"/>
    </source>
</evidence>
<dbReference type="GeneID" id="101645265"/>
<feature type="transmembrane region" description="Helical" evidence="13">
    <location>
        <begin position="230"/>
        <end position="253"/>
    </location>
</feature>
<feature type="transmembrane region" description="Helical" evidence="13">
    <location>
        <begin position="273"/>
        <end position="298"/>
    </location>
</feature>
<dbReference type="PANTHER" id="PTHR24234">
    <property type="entry name" value="LYSOPHOSPHATIDIC ACID RECEPTOR 5/SPHINGOSYLPHOSPHORYLCHOLINE RECEPTOR"/>
    <property type="match status" value="1"/>
</dbReference>
<dbReference type="SUPFAM" id="SSF81321">
    <property type="entry name" value="Family A G protein-coupled receptor-like"/>
    <property type="match status" value="1"/>
</dbReference>
<evidence type="ECO:0000256" key="12">
    <source>
        <dbReference type="SAM" id="MobiDB-lite"/>
    </source>
</evidence>
<evidence type="ECO:0000256" key="4">
    <source>
        <dbReference type="ARBA" id="ARBA00022989"/>
    </source>
</evidence>
<evidence type="ECO:0000256" key="3">
    <source>
        <dbReference type="ARBA" id="ARBA00022692"/>
    </source>
</evidence>
<evidence type="ECO:0000256" key="9">
    <source>
        <dbReference type="ARBA" id="ARBA00023180"/>
    </source>
</evidence>
<gene>
    <name evidence="16" type="primary">GPR132</name>
</gene>
<feature type="transmembrane region" description="Helical" evidence="13">
    <location>
        <begin position="30"/>
        <end position="52"/>
    </location>
</feature>
<feature type="transmembrane region" description="Helical" evidence="13">
    <location>
        <begin position="107"/>
        <end position="135"/>
    </location>
</feature>
<dbReference type="PANTHER" id="PTHR24234:SF7">
    <property type="entry name" value="G-PROTEIN COUPLED RECEPTOR 132-RELATED"/>
    <property type="match status" value="1"/>
</dbReference>
<dbReference type="Gene3D" id="1.20.1070.10">
    <property type="entry name" value="Rhodopsin 7-helix transmembrane proteins"/>
    <property type="match status" value="1"/>
</dbReference>
<keyword evidence="8 11" id="KW-0675">Receptor</keyword>
<evidence type="ECO:0000256" key="2">
    <source>
        <dbReference type="ARBA" id="ARBA00022475"/>
    </source>
</evidence>
<feature type="transmembrane region" description="Helical" evidence="13">
    <location>
        <begin position="147"/>
        <end position="165"/>
    </location>
</feature>
<dbReference type="InterPro" id="IPR000276">
    <property type="entry name" value="GPCR_Rhodpsn"/>
</dbReference>
<feature type="transmembrane region" description="Helical" evidence="13">
    <location>
        <begin position="64"/>
        <end position="87"/>
    </location>
</feature>
<reference evidence="16" key="1">
    <citation type="submission" date="2025-08" db="UniProtKB">
        <authorList>
            <consortium name="RefSeq"/>
        </authorList>
    </citation>
    <scope>IDENTIFICATION</scope>
</reference>
<name>A0ABM0IFX4_ECHTE</name>
<dbReference type="PRINTS" id="PR00237">
    <property type="entry name" value="GPCRRHODOPSN"/>
</dbReference>
<keyword evidence="7" id="KW-1015">Disulfide bond</keyword>
<evidence type="ECO:0000313" key="15">
    <source>
        <dbReference type="Proteomes" id="UP000694863"/>
    </source>
</evidence>
<evidence type="ECO:0000256" key="5">
    <source>
        <dbReference type="ARBA" id="ARBA00023040"/>
    </source>
</evidence>
<dbReference type="Pfam" id="PF00001">
    <property type="entry name" value="7tm_1"/>
    <property type="match status" value="1"/>
</dbReference>
<dbReference type="PRINTS" id="PR01563">
    <property type="entry name" value="G2ARECEPTOR"/>
</dbReference>
<evidence type="ECO:0000256" key="6">
    <source>
        <dbReference type="ARBA" id="ARBA00023136"/>
    </source>
</evidence>
<dbReference type="RefSeq" id="XP_004699194.1">
    <property type="nucleotide sequence ID" value="XM_004699137.1"/>
</dbReference>
<keyword evidence="3 11" id="KW-0812">Transmembrane</keyword>
<evidence type="ECO:0000313" key="16">
    <source>
        <dbReference type="RefSeq" id="XP_004699194.1"/>
    </source>
</evidence>
<dbReference type="InterPro" id="IPR005388">
    <property type="entry name" value="G2A_lysphc_rcpt"/>
</dbReference>
<evidence type="ECO:0000259" key="14">
    <source>
        <dbReference type="PROSITE" id="PS50262"/>
    </source>
</evidence>
<comment type="subcellular location">
    <subcellularLocation>
        <location evidence="1">Cell membrane</location>
        <topology evidence="1">Multi-pass membrane protein</topology>
    </subcellularLocation>
</comment>
<organism evidence="15 16">
    <name type="scientific">Echinops telfairi</name>
    <name type="common">Lesser hedgehog tenrec</name>
    <dbReference type="NCBI Taxonomy" id="9371"/>
    <lineage>
        <taxon>Eukaryota</taxon>
        <taxon>Metazoa</taxon>
        <taxon>Chordata</taxon>
        <taxon>Craniata</taxon>
        <taxon>Vertebrata</taxon>
        <taxon>Euteleostomi</taxon>
        <taxon>Mammalia</taxon>
        <taxon>Eutheria</taxon>
        <taxon>Afrotheria</taxon>
        <taxon>Tenrecidae</taxon>
        <taxon>Tenrecinae</taxon>
        <taxon>Echinops</taxon>
    </lineage>
</organism>
<evidence type="ECO:0000256" key="7">
    <source>
        <dbReference type="ARBA" id="ARBA00023157"/>
    </source>
</evidence>
<keyword evidence="9" id="KW-0325">Glycoprotein</keyword>
<accession>A0ABM0IFX4</accession>
<keyword evidence="2" id="KW-1003">Cell membrane</keyword>
<comment type="similarity">
    <text evidence="11">Belongs to the G-protein coupled receptor 1 family.</text>
</comment>
<keyword evidence="5 11" id="KW-0297">G-protein coupled receptor</keyword>
<keyword evidence="6 13" id="KW-0472">Membrane</keyword>
<dbReference type="PROSITE" id="PS50262">
    <property type="entry name" value="G_PROTEIN_RECEP_F1_2"/>
    <property type="match status" value="1"/>
</dbReference>
<feature type="region of interest" description="Disordered" evidence="12">
    <location>
        <begin position="330"/>
        <end position="366"/>
    </location>
</feature>
<sequence>MLGEQENATLVTPPGLSAEHCNASFEESRVFLVVVYSSVCALGLPANFLTAWLTLMQALQGNVLAVYLFCLALCELLYLSTLPLWVFYIQNKHHWTLGPAACKVTAYIFFCNIYISILFLCCVSCDRFLAVVYALECRGHRHQKTAVLISVAAFLLVGLVHYPVFDMAEQDTCFETLPTDLTIARYHYSRFAVGFVVPLLVIAFTNHRIVQSAGQSEGLSAAQKARVKRAALAIVFLFLLCFGPYHLVLLAKAAAYSYHQGDREAICAFEVKLYTASVVFLCLCTVNSVADPIIYVLATEHSRQKVSRVHREWKAWSTKTDLTKLMSLKDSEEAKSPTAPGGCDEFPRPGDLPVSPGGTEAKELHC</sequence>
<feature type="domain" description="G-protein coupled receptors family 1 profile" evidence="14">
    <location>
        <begin position="46"/>
        <end position="295"/>
    </location>
</feature>
<evidence type="ECO:0000256" key="13">
    <source>
        <dbReference type="SAM" id="Phobius"/>
    </source>
</evidence>
<keyword evidence="15" id="KW-1185">Reference proteome</keyword>
<proteinExistence type="inferred from homology"/>
<keyword evidence="10 11" id="KW-0807">Transducer</keyword>
<dbReference type="PROSITE" id="PS00237">
    <property type="entry name" value="G_PROTEIN_RECEP_F1_1"/>
    <property type="match status" value="1"/>
</dbReference>